<dbReference type="InterPro" id="IPR007527">
    <property type="entry name" value="Znf_SWIM"/>
</dbReference>
<feature type="domain" description="SWIM-type" evidence="2">
    <location>
        <begin position="74"/>
        <end position="112"/>
    </location>
</feature>
<proteinExistence type="predicted"/>
<reference evidence="3" key="1">
    <citation type="submission" date="2020-10" db="EMBL/GenBank/DDBJ databases">
        <title>Chromosome-scale genome assembly of the Allis shad, Alosa alosa.</title>
        <authorList>
            <person name="Margot Z."/>
            <person name="Christophe K."/>
            <person name="Cabau C."/>
            <person name="Louis A."/>
            <person name="Berthelot C."/>
            <person name="Parey E."/>
            <person name="Roest Crollius H."/>
            <person name="Montfort J."/>
            <person name="Robinson-Rechavi M."/>
            <person name="Bucao C."/>
            <person name="Bouchez O."/>
            <person name="Gislard M."/>
            <person name="Lluch J."/>
            <person name="Milhes M."/>
            <person name="Lampietro C."/>
            <person name="Lopez Roques C."/>
            <person name="Donnadieu C."/>
            <person name="Braasch I."/>
            <person name="Desvignes T."/>
            <person name="Postlethwait J."/>
            <person name="Bobe J."/>
            <person name="Guiguen Y."/>
        </authorList>
    </citation>
    <scope>NUCLEOTIDE SEQUENCE</scope>
    <source>
        <strain evidence="3">M-15738</strain>
        <tissue evidence="3">Blood</tissue>
    </source>
</reference>
<keyword evidence="1" id="KW-0863">Zinc-finger</keyword>
<dbReference type="GO" id="GO:0008270">
    <property type="term" value="F:zinc ion binding"/>
    <property type="evidence" value="ECO:0007669"/>
    <property type="project" value="UniProtKB-KW"/>
</dbReference>
<sequence>MAWTTSLDSLSAFTMMDVEKWADEGNRIPRSVLLKGYSNWIEGYITDIQVRRDEAGSVVRAKSFRSMRKNEPPYNLQIDFPSEGPFIGQSVCNCKAGQGHCNHQVGLLYTLAHLLKLQCKSVPPTISKTSLPQKWHVPPRTFGLTPKAINTMKISKLKPPTVCPPPKKYKRCDGILPNLYCPVPVPLPSDQFAKDLKSNLAAIGSNSQMYSLLLAAERHPVDKVATELGDVPLGSVLSYQALACPTSTTNVHHPPFPLPPQSCHYVTALTENESRFYSGMTVTLSDAETLEMETRGQSTNNTWHRV</sequence>
<evidence type="ECO:0000313" key="4">
    <source>
        <dbReference type="Proteomes" id="UP000823561"/>
    </source>
</evidence>
<comment type="caution">
    <text evidence="3">The sequence shown here is derived from an EMBL/GenBank/DDBJ whole genome shotgun (WGS) entry which is preliminary data.</text>
</comment>
<organism evidence="3 4">
    <name type="scientific">Alosa alosa</name>
    <name type="common">allis shad</name>
    <dbReference type="NCBI Taxonomy" id="278164"/>
    <lineage>
        <taxon>Eukaryota</taxon>
        <taxon>Metazoa</taxon>
        <taxon>Chordata</taxon>
        <taxon>Craniata</taxon>
        <taxon>Vertebrata</taxon>
        <taxon>Euteleostomi</taxon>
        <taxon>Actinopterygii</taxon>
        <taxon>Neopterygii</taxon>
        <taxon>Teleostei</taxon>
        <taxon>Clupei</taxon>
        <taxon>Clupeiformes</taxon>
        <taxon>Clupeoidei</taxon>
        <taxon>Clupeidae</taxon>
        <taxon>Alosa</taxon>
    </lineage>
</organism>
<name>A0AAV6GRW9_9TELE</name>
<dbReference type="EMBL" id="JADWDJ010000009">
    <property type="protein sequence ID" value="KAG5275576.1"/>
    <property type="molecule type" value="Genomic_DNA"/>
</dbReference>
<protein>
    <recommendedName>
        <fullName evidence="2">SWIM-type domain-containing protein</fullName>
    </recommendedName>
</protein>
<dbReference type="AlphaFoldDB" id="A0AAV6GRW9"/>
<evidence type="ECO:0000259" key="2">
    <source>
        <dbReference type="PROSITE" id="PS50966"/>
    </source>
</evidence>
<evidence type="ECO:0000256" key="1">
    <source>
        <dbReference type="PROSITE-ProRule" id="PRU00325"/>
    </source>
</evidence>
<gene>
    <name evidence="3" type="ORF">AALO_G00121920</name>
</gene>
<dbReference type="PROSITE" id="PS50966">
    <property type="entry name" value="ZF_SWIM"/>
    <property type="match status" value="1"/>
</dbReference>
<keyword evidence="4" id="KW-1185">Reference proteome</keyword>
<keyword evidence="1" id="KW-0862">Zinc</keyword>
<evidence type="ECO:0000313" key="3">
    <source>
        <dbReference type="EMBL" id="KAG5275576.1"/>
    </source>
</evidence>
<accession>A0AAV6GRW9</accession>
<dbReference type="Proteomes" id="UP000823561">
    <property type="component" value="Chromosome 9"/>
</dbReference>
<keyword evidence="1" id="KW-0479">Metal-binding</keyword>